<reference evidence="3 4" key="1">
    <citation type="submission" date="2016-05" db="EMBL/GenBank/DDBJ databases">
        <authorList>
            <person name="Lavstsen T."/>
            <person name="Jespersen J.S."/>
        </authorList>
    </citation>
    <scope>NUCLEOTIDE SEQUENCE [LARGE SCALE GENOMIC DNA]</scope>
    <source>
        <strain evidence="3 4">B7-9</strain>
    </source>
</reference>
<keyword evidence="4" id="KW-1185">Reference proteome</keyword>
<comment type="caution">
    <text evidence="3">The sequence shown here is derived from an EMBL/GenBank/DDBJ whole genome shotgun (WGS) entry which is preliminary data.</text>
</comment>
<dbReference type="InterPro" id="IPR027994">
    <property type="entry name" value="WxL_dom"/>
</dbReference>
<protein>
    <recommendedName>
        <fullName evidence="2">WxL domain-containing protein</fullName>
    </recommendedName>
</protein>
<dbReference type="AlphaFoldDB" id="A0A2H3KTI6"/>
<dbReference type="Pfam" id="PF13731">
    <property type="entry name" value="WxL"/>
    <property type="match status" value="1"/>
</dbReference>
<feature type="domain" description="WxL" evidence="2">
    <location>
        <begin position="66"/>
        <end position="176"/>
    </location>
</feature>
<name>A0A2H3KTI6_9CHLR</name>
<feature type="chain" id="PRO_5013823585" description="WxL domain-containing protein" evidence="1">
    <location>
        <begin position="29"/>
        <end position="185"/>
    </location>
</feature>
<evidence type="ECO:0000313" key="3">
    <source>
        <dbReference type="EMBL" id="PDV97172.1"/>
    </source>
</evidence>
<evidence type="ECO:0000313" key="4">
    <source>
        <dbReference type="Proteomes" id="UP000220922"/>
    </source>
</evidence>
<proteinExistence type="predicted"/>
<keyword evidence="1" id="KW-0732">Signal</keyword>
<feature type="signal peptide" evidence="1">
    <location>
        <begin position="1"/>
        <end position="28"/>
    </location>
</feature>
<evidence type="ECO:0000259" key="2">
    <source>
        <dbReference type="Pfam" id="PF13731"/>
    </source>
</evidence>
<gene>
    <name evidence="3" type="ORF">A9Q02_04490</name>
</gene>
<dbReference type="Proteomes" id="UP000220922">
    <property type="component" value="Unassembled WGS sequence"/>
</dbReference>
<organism evidence="3 4">
    <name type="scientific">Candidatus Chloroploca asiatica</name>
    <dbReference type="NCBI Taxonomy" id="1506545"/>
    <lineage>
        <taxon>Bacteria</taxon>
        <taxon>Bacillati</taxon>
        <taxon>Chloroflexota</taxon>
        <taxon>Chloroflexia</taxon>
        <taxon>Chloroflexales</taxon>
        <taxon>Chloroflexineae</taxon>
        <taxon>Oscillochloridaceae</taxon>
        <taxon>Candidatus Chloroploca</taxon>
    </lineage>
</organism>
<dbReference type="EMBL" id="LYXE01000157">
    <property type="protein sequence ID" value="PDV97172.1"/>
    <property type="molecule type" value="Genomic_DNA"/>
</dbReference>
<dbReference type="RefSeq" id="WP_172451145.1">
    <property type="nucleotide sequence ID" value="NZ_LYXE01000157.1"/>
</dbReference>
<evidence type="ECO:0000256" key="1">
    <source>
        <dbReference type="SAM" id="SignalP"/>
    </source>
</evidence>
<accession>A0A2H3KTI6</accession>
<sequence>MSRFTRIFASGLGIAAALALSVAPAAHADTGTGVSMTLTGGSLAATLAGATLEPLSYSNAAQSTTGTVGLTVDDGRGSGAGWNVTIEASALTGGLGLGADSLSVTSASTPAATAGQAVNPTSGPLAIAPVDATLDTARRVISADAGFGQGIYTQVLGLRLDVPAYARAGTYTGTLTVTSASGPGV</sequence>